<keyword evidence="3 5" id="KW-0067">ATP-binding</keyword>
<dbReference type="InterPro" id="IPR027417">
    <property type="entry name" value="P-loop_NTPase"/>
</dbReference>
<sequence>MLQVTQLYYSYNQLCIFQNVSFTVSPGTITIILGRSGTGKTTLFHLLAGFLPPQQGEFLWGKSALTNKHVAYMQQKEALLPWRTVLKNILLPTELGPKTSRSPIPSDRLEKIIQNFDLTPLLNRYPDELSGGQRQRVALASQCLSSKPILLLDEPFSSLDMIIKEQLYQDIVFLAKKEGKTIVLVTHDFHDVLFLGDTLLVIKNNNLVPISLSPSMQSLNNRLYLIQHLKEHLYS</sequence>
<dbReference type="InterPro" id="IPR050166">
    <property type="entry name" value="ABC_transporter_ATP-bind"/>
</dbReference>
<dbReference type="AlphaFoldDB" id="A0A1A9HVW9"/>
<organism evidence="5 6">
    <name type="scientific">Candidatus Chlamydia sanziniae</name>
    <dbReference type="NCBI Taxonomy" id="1806891"/>
    <lineage>
        <taxon>Bacteria</taxon>
        <taxon>Pseudomonadati</taxon>
        <taxon>Chlamydiota</taxon>
        <taxon>Chlamydiia</taxon>
        <taxon>Chlamydiales</taxon>
        <taxon>Chlamydiaceae</taxon>
        <taxon>Chlamydia/Chlamydophila group</taxon>
        <taxon>Chlamydia</taxon>
    </lineage>
</organism>
<dbReference type="EMBL" id="CP014639">
    <property type="protein sequence ID" value="ANH78985.1"/>
    <property type="molecule type" value="Genomic_DNA"/>
</dbReference>
<dbReference type="InterPro" id="IPR003593">
    <property type="entry name" value="AAA+_ATPase"/>
</dbReference>
<dbReference type="Pfam" id="PF00005">
    <property type="entry name" value="ABC_tran"/>
    <property type="match status" value="1"/>
</dbReference>
<dbReference type="SUPFAM" id="SSF52540">
    <property type="entry name" value="P-loop containing nucleoside triphosphate hydrolases"/>
    <property type="match status" value="1"/>
</dbReference>
<dbReference type="Gene3D" id="3.40.50.300">
    <property type="entry name" value="P-loop containing nucleotide triphosphate hydrolases"/>
    <property type="match status" value="1"/>
</dbReference>
<protein>
    <submittedName>
        <fullName evidence="5">ABC transporter, ATP-binding protein</fullName>
    </submittedName>
</protein>
<dbReference type="KEGG" id="csaz:Cs308_0815"/>
<evidence type="ECO:0000256" key="2">
    <source>
        <dbReference type="ARBA" id="ARBA00022741"/>
    </source>
</evidence>
<evidence type="ECO:0000256" key="3">
    <source>
        <dbReference type="ARBA" id="ARBA00022840"/>
    </source>
</evidence>
<evidence type="ECO:0000256" key="1">
    <source>
        <dbReference type="ARBA" id="ARBA00022448"/>
    </source>
</evidence>
<dbReference type="PATRIC" id="fig|1806891.3.peg.808"/>
<dbReference type="PROSITE" id="PS50893">
    <property type="entry name" value="ABC_TRANSPORTER_2"/>
    <property type="match status" value="1"/>
</dbReference>
<name>A0A1A9HVW9_9CHLA</name>
<evidence type="ECO:0000313" key="6">
    <source>
        <dbReference type="Proteomes" id="UP000078162"/>
    </source>
</evidence>
<dbReference type="PANTHER" id="PTHR42788:SF2">
    <property type="entry name" value="ABC TRANSPORTER ATP-BINDING PROTEIN"/>
    <property type="match status" value="1"/>
</dbReference>
<dbReference type="SMART" id="SM00382">
    <property type="entry name" value="AAA"/>
    <property type="match status" value="1"/>
</dbReference>
<dbReference type="GO" id="GO:0016887">
    <property type="term" value="F:ATP hydrolysis activity"/>
    <property type="evidence" value="ECO:0007669"/>
    <property type="project" value="InterPro"/>
</dbReference>
<dbReference type="InterPro" id="IPR003439">
    <property type="entry name" value="ABC_transporter-like_ATP-bd"/>
</dbReference>
<evidence type="ECO:0000313" key="5">
    <source>
        <dbReference type="EMBL" id="ANH78985.1"/>
    </source>
</evidence>
<dbReference type="RefSeq" id="WP_066482832.1">
    <property type="nucleotide sequence ID" value="NZ_CP014639.1"/>
</dbReference>
<dbReference type="OrthoDB" id="18967at2"/>
<proteinExistence type="predicted"/>
<dbReference type="GO" id="GO:0005524">
    <property type="term" value="F:ATP binding"/>
    <property type="evidence" value="ECO:0007669"/>
    <property type="project" value="UniProtKB-KW"/>
</dbReference>
<gene>
    <name evidence="5" type="ORF">Cs308_0815</name>
</gene>
<dbReference type="Proteomes" id="UP000078162">
    <property type="component" value="Chromosome"/>
</dbReference>
<keyword evidence="1" id="KW-0813">Transport</keyword>
<keyword evidence="6" id="KW-1185">Reference proteome</keyword>
<keyword evidence="2" id="KW-0547">Nucleotide-binding</keyword>
<dbReference type="PANTHER" id="PTHR42788">
    <property type="entry name" value="TAURINE IMPORT ATP-BINDING PROTEIN-RELATED"/>
    <property type="match status" value="1"/>
</dbReference>
<accession>A0A1A9HVW9</accession>
<evidence type="ECO:0000259" key="4">
    <source>
        <dbReference type="PROSITE" id="PS50893"/>
    </source>
</evidence>
<dbReference type="STRING" id="1806891.Cs308_0815"/>
<feature type="domain" description="ABC transporter" evidence="4">
    <location>
        <begin position="2"/>
        <end position="229"/>
    </location>
</feature>
<reference evidence="5 6" key="1">
    <citation type="submission" date="2016-03" db="EMBL/GenBank/DDBJ databases">
        <title>Culture-independent genomics supports pathogen discovery for uncultivable bacteria within the genus Chlamydia.</title>
        <authorList>
            <person name="Taylor-Brown A."/>
            <person name="Bachmann N.L."/>
            <person name="Borel N."/>
            <person name="Polkinghorne A."/>
        </authorList>
    </citation>
    <scope>NUCLEOTIDE SEQUENCE [LARGE SCALE GENOMIC DNA]</scope>
    <source>
        <strain evidence="5 6">2742-308</strain>
    </source>
</reference>